<dbReference type="PANTHER" id="PTHR46395:SF1">
    <property type="entry name" value="ADP-RIBOSYLATION FACTOR GTPASE-ACTIVATING PROTEIN 1"/>
    <property type="match status" value="1"/>
</dbReference>
<dbReference type="OrthoDB" id="983479at2759"/>
<proteinExistence type="predicted"/>
<feature type="region of interest" description="Disordered" evidence="6">
    <location>
        <begin position="213"/>
        <end position="255"/>
    </location>
</feature>
<feature type="region of interest" description="Disordered" evidence="6">
    <location>
        <begin position="149"/>
        <end position="198"/>
    </location>
</feature>
<dbReference type="PROSITE" id="PS50115">
    <property type="entry name" value="ARFGAP"/>
    <property type="match status" value="1"/>
</dbReference>
<feature type="region of interest" description="Disordered" evidence="6">
    <location>
        <begin position="328"/>
        <end position="348"/>
    </location>
</feature>
<dbReference type="InterPro" id="IPR001164">
    <property type="entry name" value="ArfGAP_dom"/>
</dbReference>
<evidence type="ECO:0000256" key="1">
    <source>
        <dbReference type="ARBA" id="ARBA00022468"/>
    </source>
</evidence>
<organism evidence="8 9">
    <name type="scientific">Microthyrium microscopicum</name>
    <dbReference type="NCBI Taxonomy" id="703497"/>
    <lineage>
        <taxon>Eukaryota</taxon>
        <taxon>Fungi</taxon>
        <taxon>Dikarya</taxon>
        <taxon>Ascomycota</taxon>
        <taxon>Pezizomycotina</taxon>
        <taxon>Dothideomycetes</taxon>
        <taxon>Dothideomycetes incertae sedis</taxon>
        <taxon>Microthyriales</taxon>
        <taxon>Microthyriaceae</taxon>
        <taxon>Microthyrium</taxon>
    </lineage>
</organism>
<name>A0A6A6UTM7_9PEZI</name>
<keyword evidence="4" id="KW-0862">Zinc</keyword>
<feature type="compositionally biased region" description="Gly residues" evidence="6">
    <location>
        <begin position="167"/>
        <end position="182"/>
    </location>
</feature>
<evidence type="ECO:0000256" key="5">
    <source>
        <dbReference type="PROSITE-ProRule" id="PRU00288"/>
    </source>
</evidence>
<feature type="compositionally biased region" description="Basic and acidic residues" evidence="6">
    <location>
        <begin position="435"/>
        <end position="444"/>
    </location>
</feature>
<gene>
    <name evidence="8" type="ORF">BT63DRAFT_475087</name>
</gene>
<dbReference type="SUPFAM" id="SSF57863">
    <property type="entry name" value="ArfGap/RecO-like zinc finger"/>
    <property type="match status" value="1"/>
</dbReference>
<keyword evidence="3 5" id="KW-0863">Zinc-finger</keyword>
<evidence type="ECO:0000256" key="3">
    <source>
        <dbReference type="ARBA" id="ARBA00022771"/>
    </source>
</evidence>
<dbReference type="PRINTS" id="PR00405">
    <property type="entry name" value="REVINTRACTNG"/>
</dbReference>
<evidence type="ECO:0000259" key="7">
    <source>
        <dbReference type="PROSITE" id="PS50115"/>
    </source>
</evidence>
<dbReference type="InterPro" id="IPR038508">
    <property type="entry name" value="ArfGAP_dom_sf"/>
</dbReference>
<dbReference type="GO" id="GO:0008270">
    <property type="term" value="F:zinc ion binding"/>
    <property type="evidence" value="ECO:0007669"/>
    <property type="project" value="UniProtKB-KW"/>
</dbReference>
<dbReference type="Pfam" id="PF01412">
    <property type="entry name" value="ArfGap"/>
    <property type="match status" value="1"/>
</dbReference>
<dbReference type="EMBL" id="MU004230">
    <property type="protein sequence ID" value="KAF2675482.1"/>
    <property type="molecule type" value="Genomic_DNA"/>
</dbReference>
<dbReference type="PANTHER" id="PTHR46395">
    <property type="entry name" value="ADP-RIBOSYLATION FACTOR GTPASE-ACTIVATING PROTEIN 1"/>
    <property type="match status" value="1"/>
</dbReference>
<accession>A0A6A6UTM7</accession>
<sequence length="444" mass="47231">MSGKNWEVDPETKQKLQGLQKLPGNTTCVDCSSPGPQWASPKFGIFMCLSCSGIHRGLGVHVSFVRSITMDAFKPAELARMTAGGNNAWKTFWENHDAVKLEDLNWDDCTIRERYEGDVGEEYKARLTAKVEGREYVAGEEKVNLPPKKVVEPQSLGGSRSGTPLGRRGGAGGLGGGVGSAGGRTPRSASPALGTVSMGKKAQNEAFFARMGSENAGRPDDLPPSQGGKFTGFGSDPFPTAQRSEGGGIPGADEFQKDPLGALTKGFGWFGGMVQKGVGEGMQRIAAADLQSHAKALGTTVTSTVSSTLQTGGKVATDTLSRFVEGDAVHHSQRTPNAGGPEPEHQDFWDDFAATGEQRMAEKKGPAADKLDFWDDFAAAGEARMAAKKSVEPERKDFWDEFSNSGGAAKEAKQVPAKTKPSSIGTAAMSKRRPAGKDDEWNEW</sequence>
<evidence type="ECO:0000313" key="9">
    <source>
        <dbReference type="Proteomes" id="UP000799302"/>
    </source>
</evidence>
<keyword evidence="9" id="KW-1185">Reference proteome</keyword>
<feature type="region of interest" description="Disordered" evidence="6">
    <location>
        <begin position="387"/>
        <end position="444"/>
    </location>
</feature>
<feature type="domain" description="Arf-GAP" evidence="7">
    <location>
        <begin position="13"/>
        <end position="136"/>
    </location>
</feature>
<dbReference type="Proteomes" id="UP000799302">
    <property type="component" value="Unassembled WGS sequence"/>
</dbReference>
<evidence type="ECO:0000256" key="4">
    <source>
        <dbReference type="ARBA" id="ARBA00022833"/>
    </source>
</evidence>
<reference evidence="8" key="1">
    <citation type="journal article" date="2020" name="Stud. Mycol.">
        <title>101 Dothideomycetes genomes: a test case for predicting lifestyles and emergence of pathogens.</title>
        <authorList>
            <person name="Haridas S."/>
            <person name="Albert R."/>
            <person name="Binder M."/>
            <person name="Bloem J."/>
            <person name="Labutti K."/>
            <person name="Salamov A."/>
            <person name="Andreopoulos B."/>
            <person name="Baker S."/>
            <person name="Barry K."/>
            <person name="Bills G."/>
            <person name="Bluhm B."/>
            <person name="Cannon C."/>
            <person name="Castanera R."/>
            <person name="Culley D."/>
            <person name="Daum C."/>
            <person name="Ezra D."/>
            <person name="Gonzalez J."/>
            <person name="Henrissat B."/>
            <person name="Kuo A."/>
            <person name="Liang C."/>
            <person name="Lipzen A."/>
            <person name="Lutzoni F."/>
            <person name="Magnuson J."/>
            <person name="Mondo S."/>
            <person name="Nolan M."/>
            <person name="Ohm R."/>
            <person name="Pangilinan J."/>
            <person name="Park H.-J."/>
            <person name="Ramirez L."/>
            <person name="Alfaro M."/>
            <person name="Sun H."/>
            <person name="Tritt A."/>
            <person name="Yoshinaga Y."/>
            <person name="Zwiers L.-H."/>
            <person name="Turgeon B."/>
            <person name="Goodwin S."/>
            <person name="Spatafora J."/>
            <person name="Crous P."/>
            <person name="Grigoriev I."/>
        </authorList>
    </citation>
    <scope>NUCLEOTIDE SEQUENCE</scope>
    <source>
        <strain evidence="8">CBS 115976</strain>
    </source>
</reference>
<evidence type="ECO:0000256" key="6">
    <source>
        <dbReference type="SAM" id="MobiDB-lite"/>
    </source>
</evidence>
<protein>
    <submittedName>
        <fullName evidence="8">ArfGap-domain-containing protein</fullName>
    </submittedName>
</protein>
<evidence type="ECO:0000256" key="2">
    <source>
        <dbReference type="ARBA" id="ARBA00022723"/>
    </source>
</evidence>
<keyword evidence="2" id="KW-0479">Metal-binding</keyword>
<dbReference type="FunFam" id="1.10.220.150:FF:000014">
    <property type="entry name" value="ADP-ribosylation factor GTPase-activating protein"/>
    <property type="match status" value="1"/>
</dbReference>
<dbReference type="AlphaFoldDB" id="A0A6A6UTM7"/>
<dbReference type="SMART" id="SM00105">
    <property type="entry name" value="ArfGap"/>
    <property type="match status" value="1"/>
</dbReference>
<keyword evidence="1" id="KW-0343">GTPase activation</keyword>
<dbReference type="InterPro" id="IPR037278">
    <property type="entry name" value="ARFGAP/RecO"/>
</dbReference>
<feature type="compositionally biased region" description="Basic and acidic residues" evidence="6">
    <location>
        <begin position="389"/>
        <end position="399"/>
    </location>
</feature>
<dbReference type="Gene3D" id="1.10.220.150">
    <property type="entry name" value="Arf GTPase activating protein"/>
    <property type="match status" value="1"/>
</dbReference>
<dbReference type="CDD" id="cd08830">
    <property type="entry name" value="ArfGap_ArfGap1"/>
    <property type="match status" value="1"/>
</dbReference>
<dbReference type="GO" id="GO:0000139">
    <property type="term" value="C:Golgi membrane"/>
    <property type="evidence" value="ECO:0007669"/>
    <property type="project" value="TreeGrafter"/>
</dbReference>
<dbReference type="GO" id="GO:0005096">
    <property type="term" value="F:GTPase activator activity"/>
    <property type="evidence" value="ECO:0007669"/>
    <property type="project" value="UniProtKB-KW"/>
</dbReference>
<dbReference type="GO" id="GO:0030100">
    <property type="term" value="P:regulation of endocytosis"/>
    <property type="evidence" value="ECO:0007669"/>
    <property type="project" value="TreeGrafter"/>
</dbReference>
<evidence type="ECO:0000313" key="8">
    <source>
        <dbReference type="EMBL" id="KAF2675482.1"/>
    </source>
</evidence>
<dbReference type="GO" id="GO:0032012">
    <property type="term" value="P:regulation of ARF protein signal transduction"/>
    <property type="evidence" value="ECO:0007669"/>
    <property type="project" value="TreeGrafter"/>
</dbReference>